<dbReference type="Pfam" id="PF00696">
    <property type="entry name" value="AA_kinase"/>
    <property type="match status" value="1"/>
</dbReference>
<dbReference type="GO" id="GO:0009090">
    <property type="term" value="P:homoserine biosynthetic process"/>
    <property type="evidence" value="ECO:0007669"/>
    <property type="project" value="TreeGrafter"/>
</dbReference>
<dbReference type="KEGG" id="kme:H0A61_02147"/>
<keyword evidence="7 15" id="KW-0808">Transferase</keyword>
<dbReference type="PANTHER" id="PTHR21499:SF3">
    <property type="entry name" value="ASPARTOKINASE"/>
    <property type="match status" value="1"/>
</dbReference>
<feature type="domain" description="ACT" evidence="17">
    <location>
        <begin position="264"/>
        <end position="347"/>
    </location>
</feature>
<keyword evidence="19" id="KW-1185">Reference proteome</keyword>
<dbReference type="InterPro" id="IPR045865">
    <property type="entry name" value="ACT-like_dom_sf"/>
</dbReference>
<dbReference type="InterPro" id="IPR001341">
    <property type="entry name" value="Asp_kinase"/>
</dbReference>
<feature type="binding site" evidence="14">
    <location>
        <begin position="209"/>
        <end position="210"/>
    </location>
    <ligand>
        <name>ATP</name>
        <dbReference type="ChEBI" id="CHEBI:30616"/>
    </ligand>
</feature>
<feature type="binding site" evidence="14">
    <location>
        <position position="74"/>
    </location>
    <ligand>
        <name>substrate</name>
    </ligand>
</feature>
<evidence type="ECO:0000256" key="1">
    <source>
        <dbReference type="ARBA" id="ARBA00003121"/>
    </source>
</evidence>
<dbReference type="InterPro" id="IPR018042">
    <property type="entry name" value="Aspartate_kinase_CS"/>
</dbReference>
<dbReference type="CDD" id="cd04923">
    <property type="entry name" value="ACT_AK-LysC-DapG-like_2"/>
    <property type="match status" value="1"/>
</dbReference>
<keyword evidence="9 15" id="KW-0418">Kinase</keyword>
<feature type="binding site" evidence="14">
    <location>
        <position position="179"/>
    </location>
    <ligand>
        <name>ATP</name>
        <dbReference type="ChEBI" id="CHEBI:30616"/>
    </ligand>
</feature>
<dbReference type="EC" id="2.7.2.4" evidence="15"/>
<dbReference type="Gene3D" id="3.40.1160.10">
    <property type="entry name" value="Acetylglutamate kinase-like"/>
    <property type="match status" value="1"/>
</dbReference>
<dbReference type="GO" id="GO:0009089">
    <property type="term" value="P:lysine biosynthetic process via diaminopimelate"/>
    <property type="evidence" value="ECO:0007669"/>
    <property type="project" value="UniProtKB-UniPathway"/>
</dbReference>
<organism evidence="18 19">
    <name type="scientific">Koleobacter methoxysyntrophicus</name>
    <dbReference type="NCBI Taxonomy" id="2751313"/>
    <lineage>
        <taxon>Bacteria</taxon>
        <taxon>Bacillati</taxon>
        <taxon>Bacillota</taxon>
        <taxon>Clostridia</taxon>
        <taxon>Koleobacterales</taxon>
        <taxon>Koleobacteraceae</taxon>
        <taxon>Koleobacter</taxon>
    </lineage>
</organism>
<accession>A0A8A0RQU8</accession>
<dbReference type="SUPFAM" id="SSF53633">
    <property type="entry name" value="Carbamate kinase-like"/>
    <property type="match status" value="1"/>
</dbReference>
<evidence type="ECO:0000256" key="15">
    <source>
        <dbReference type="RuleBase" id="RU003448"/>
    </source>
</evidence>
<proteinExistence type="inferred from homology"/>
<evidence type="ECO:0000256" key="13">
    <source>
        <dbReference type="ARBA" id="ARBA00047872"/>
    </source>
</evidence>
<evidence type="ECO:0000256" key="16">
    <source>
        <dbReference type="RuleBase" id="RU004249"/>
    </source>
</evidence>
<evidence type="ECO:0000256" key="10">
    <source>
        <dbReference type="ARBA" id="ARBA00022840"/>
    </source>
</evidence>
<dbReference type="NCBIfam" id="TIGR00656">
    <property type="entry name" value="asp_kin_monofn"/>
    <property type="match status" value="1"/>
</dbReference>
<evidence type="ECO:0000256" key="4">
    <source>
        <dbReference type="ARBA" id="ARBA00005139"/>
    </source>
</evidence>
<dbReference type="GO" id="GO:0004072">
    <property type="term" value="F:aspartate kinase activity"/>
    <property type="evidence" value="ECO:0007669"/>
    <property type="project" value="UniProtKB-EC"/>
</dbReference>
<dbReference type="GO" id="GO:0005524">
    <property type="term" value="F:ATP binding"/>
    <property type="evidence" value="ECO:0007669"/>
    <property type="project" value="UniProtKB-KW"/>
</dbReference>
<dbReference type="NCBIfam" id="NF005154">
    <property type="entry name" value="PRK06635.1-2"/>
    <property type="match status" value="1"/>
</dbReference>
<dbReference type="NCBIfam" id="TIGR00657">
    <property type="entry name" value="asp_kinases"/>
    <property type="match status" value="1"/>
</dbReference>
<protein>
    <recommendedName>
        <fullName evidence="15">Aspartokinase</fullName>
        <ecNumber evidence="15">2.7.2.4</ecNumber>
    </recommendedName>
</protein>
<evidence type="ECO:0000256" key="3">
    <source>
        <dbReference type="ARBA" id="ARBA00004986"/>
    </source>
</evidence>
<dbReference type="EMBL" id="CP059066">
    <property type="protein sequence ID" value="QSQ09767.1"/>
    <property type="molecule type" value="Genomic_DNA"/>
</dbReference>
<dbReference type="FunFam" id="3.30.2130.10:FF:000002">
    <property type="entry name" value="Aspartokinase"/>
    <property type="match status" value="1"/>
</dbReference>
<comment type="pathway">
    <text evidence="4 16">Amino-acid biosynthesis; L-threonine biosynthesis; L-threonine from L-aspartate: step 1/5.</text>
</comment>
<comment type="pathway">
    <text evidence="3 16">Amino-acid biosynthesis; L-methionine biosynthesis via de novo pathway; L-homoserine from L-aspartate: step 1/3.</text>
</comment>
<dbReference type="PROSITE" id="PS00324">
    <property type="entry name" value="ASPARTOKINASE"/>
    <property type="match status" value="1"/>
</dbReference>
<dbReference type="FunFam" id="3.40.1160.10:FF:000002">
    <property type="entry name" value="Aspartokinase"/>
    <property type="match status" value="1"/>
</dbReference>
<dbReference type="Pfam" id="PF01842">
    <property type="entry name" value="ACT"/>
    <property type="match status" value="1"/>
</dbReference>
<dbReference type="InterPro" id="IPR054352">
    <property type="entry name" value="ACT_Aspartokinase"/>
</dbReference>
<evidence type="ECO:0000259" key="17">
    <source>
        <dbReference type="PROSITE" id="PS51671"/>
    </source>
</evidence>
<dbReference type="InterPro" id="IPR002912">
    <property type="entry name" value="ACT_dom"/>
</dbReference>
<dbReference type="UniPathway" id="UPA00050">
    <property type="reaction ID" value="UER00461"/>
</dbReference>
<evidence type="ECO:0000256" key="14">
    <source>
        <dbReference type="PIRSR" id="PIRSR000726-1"/>
    </source>
</evidence>
<keyword evidence="12" id="KW-0457">Lysine biosynthesis</keyword>
<evidence type="ECO:0000313" key="19">
    <source>
        <dbReference type="Proteomes" id="UP000662904"/>
    </source>
</evidence>
<feature type="binding site" evidence="14">
    <location>
        <begin position="7"/>
        <end position="10"/>
    </location>
    <ligand>
        <name>ATP</name>
        <dbReference type="ChEBI" id="CHEBI:30616"/>
    </ligand>
</feature>
<dbReference type="PIRSF" id="PIRSF000726">
    <property type="entry name" value="Asp_kin"/>
    <property type="match status" value="1"/>
</dbReference>
<gene>
    <name evidence="18" type="ORF">H0A61_02147</name>
</gene>
<comment type="function">
    <text evidence="1">Catalyzes the phosphorylation of the beta-carboxyl group of aspartic acid with ATP to yield 4-phospho-L-aspartate, which is involved in the branched biosynthetic pathway leading to the biosynthesis of amino acids threonine, isoleucine and methionine.</text>
</comment>
<dbReference type="Gene3D" id="3.30.2130.10">
    <property type="entry name" value="VC0802-like"/>
    <property type="match status" value="1"/>
</dbReference>
<evidence type="ECO:0000256" key="12">
    <source>
        <dbReference type="ARBA" id="ARBA00023154"/>
    </source>
</evidence>
<dbReference type="Pfam" id="PF22468">
    <property type="entry name" value="ACT_9"/>
    <property type="match status" value="1"/>
</dbReference>
<keyword evidence="8 14" id="KW-0547">Nucleotide-binding</keyword>
<dbReference type="InterPro" id="IPR005260">
    <property type="entry name" value="Asp_kin_monofn"/>
</dbReference>
<dbReference type="UniPathway" id="UPA00034">
    <property type="reaction ID" value="UER00015"/>
</dbReference>
<evidence type="ECO:0000256" key="2">
    <source>
        <dbReference type="ARBA" id="ARBA00004766"/>
    </source>
</evidence>
<keyword evidence="10 14" id="KW-0067">ATP-binding</keyword>
<dbReference type="CDD" id="cd04246">
    <property type="entry name" value="AAK_AK-DapG-like"/>
    <property type="match status" value="1"/>
</dbReference>
<evidence type="ECO:0000256" key="11">
    <source>
        <dbReference type="ARBA" id="ARBA00022915"/>
    </source>
</evidence>
<dbReference type="RefSeq" id="WP_206707105.1">
    <property type="nucleotide sequence ID" value="NZ_CP059066.1"/>
</dbReference>
<dbReference type="InterPro" id="IPR036393">
    <property type="entry name" value="AceGlu_kinase-like_sf"/>
</dbReference>
<dbReference type="InterPro" id="IPR001048">
    <property type="entry name" value="Asp/Glu/Uridylate_kinase"/>
</dbReference>
<dbReference type="GO" id="GO:0009088">
    <property type="term" value="P:threonine biosynthetic process"/>
    <property type="evidence" value="ECO:0007669"/>
    <property type="project" value="UniProtKB-UniPathway"/>
</dbReference>
<dbReference type="PROSITE" id="PS51671">
    <property type="entry name" value="ACT"/>
    <property type="match status" value="1"/>
</dbReference>
<keyword evidence="11" id="KW-0220">Diaminopimelate biosynthesis</keyword>
<evidence type="ECO:0000256" key="7">
    <source>
        <dbReference type="ARBA" id="ARBA00022679"/>
    </source>
</evidence>
<dbReference type="UniPathway" id="UPA00051">
    <property type="reaction ID" value="UER00462"/>
</dbReference>
<keyword evidence="6 16" id="KW-0028">Amino-acid biosynthesis</keyword>
<reference evidence="18" key="1">
    <citation type="submission" date="2020-07" db="EMBL/GenBank/DDBJ databases">
        <title>Koleobacter methoxysyntrophicus gen. nov., sp. nov., a novel anaerobic bacterium isolated from deep subsurface oil field and proposal of Koleobacterales ord. nov. in the phylum Firmicutes.</title>
        <authorList>
            <person name="Sakamoto S."/>
            <person name="Tamaki H."/>
        </authorList>
    </citation>
    <scope>NUCLEOTIDE SEQUENCE</scope>
    <source>
        <strain evidence="18">NRmbB1</strain>
    </source>
</reference>
<feature type="binding site" evidence="14">
    <location>
        <position position="47"/>
    </location>
    <ligand>
        <name>substrate</name>
    </ligand>
</feature>
<comment type="similarity">
    <text evidence="5 15">Belongs to the aspartokinase family.</text>
</comment>
<name>A0A8A0RQU8_9FIRM</name>
<dbReference type="PANTHER" id="PTHR21499">
    <property type="entry name" value="ASPARTATE KINASE"/>
    <property type="match status" value="1"/>
</dbReference>
<feature type="binding site" evidence="14">
    <location>
        <position position="184"/>
    </location>
    <ligand>
        <name>ATP</name>
        <dbReference type="ChEBI" id="CHEBI:30616"/>
    </ligand>
</feature>
<dbReference type="AlphaFoldDB" id="A0A8A0RQU8"/>
<evidence type="ECO:0000313" key="18">
    <source>
        <dbReference type="EMBL" id="QSQ09767.1"/>
    </source>
</evidence>
<feature type="binding site" evidence="14">
    <location>
        <begin position="173"/>
        <end position="174"/>
    </location>
    <ligand>
        <name>ATP</name>
        <dbReference type="ChEBI" id="CHEBI:30616"/>
    </ligand>
</feature>
<evidence type="ECO:0000256" key="5">
    <source>
        <dbReference type="ARBA" id="ARBA00010122"/>
    </source>
</evidence>
<dbReference type="SUPFAM" id="SSF55021">
    <property type="entry name" value="ACT-like"/>
    <property type="match status" value="2"/>
</dbReference>
<comment type="pathway">
    <text evidence="2 16">Amino-acid biosynthesis; L-lysine biosynthesis via DAP pathway; (S)-tetrahydrodipicolinate from L-aspartate: step 1/4.</text>
</comment>
<comment type="catalytic activity">
    <reaction evidence="13 15">
        <text>L-aspartate + ATP = 4-phospho-L-aspartate + ADP</text>
        <dbReference type="Rhea" id="RHEA:23776"/>
        <dbReference type="ChEBI" id="CHEBI:29991"/>
        <dbReference type="ChEBI" id="CHEBI:30616"/>
        <dbReference type="ChEBI" id="CHEBI:57535"/>
        <dbReference type="ChEBI" id="CHEBI:456216"/>
        <dbReference type="EC" id="2.7.2.4"/>
    </reaction>
</comment>
<dbReference type="GO" id="GO:0005829">
    <property type="term" value="C:cytosol"/>
    <property type="evidence" value="ECO:0007669"/>
    <property type="project" value="TreeGrafter"/>
</dbReference>
<dbReference type="NCBIfam" id="NF005155">
    <property type="entry name" value="PRK06635.1-4"/>
    <property type="match status" value="1"/>
</dbReference>
<evidence type="ECO:0000256" key="9">
    <source>
        <dbReference type="ARBA" id="ARBA00022777"/>
    </source>
</evidence>
<dbReference type="GO" id="GO:0019877">
    <property type="term" value="P:diaminopimelate biosynthetic process"/>
    <property type="evidence" value="ECO:0007669"/>
    <property type="project" value="UniProtKB-KW"/>
</dbReference>
<dbReference type="CDD" id="cd04913">
    <property type="entry name" value="ACT_AKii-LysC-BS-like_1"/>
    <property type="match status" value="1"/>
</dbReference>
<evidence type="ECO:0000256" key="8">
    <source>
        <dbReference type="ARBA" id="ARBA00022741"/>
    </source>
</evidence>
<dbReference type="Proteomes" id="UP000662904">
    <property type="component" value="Chromosome"/>
</dbReference>
<evidence type="ECO:0000256" key="6">
    <source>
        <dbReference type="ARBA" id="ARBA00022605"/>
    </source>
</evidence>
<sequence length="412" mass="44594">MKIYVQKYGGTSVGTPQRIKNVAERIIKKSGNGVGMVVVVSAMGDTTDKLLELAYEITPNPPDREIDMLLATGEQISISLLAMAIGALGHPVISLTGGQVGIITDDVHKKARILRVNSKRILEELNKGKIVIVAGFQGITENNEITTLGRGGSDTTAVALAAALNADLCEIYTDVDGVYTADPRIVPEAMKLDIISYDEMLEMASLGAKVLHPRSVELAKQYNVNLEVKSSFNENKGTIIKGETGMEGILRVSGITHDKNIAKVAILGVPDKPGIAYKVFSDLADNNINVDMIIQSIRHEKVNDISFTVGKDELDKTVSIMRKTVEEIGAKGIEYDKNVAKVSVVGAGINKSEVAKAMFQALADEEINIQMISTSEIKISCLIDLQMTERAVKAIHNKFILNGIEIRHQDAI</sequence>